<feature type="region of interest" description="Disordered" evidence="1">
    <location>
        <begin position="1"/>
        <end position="25"/>
    </location>
</feature>
<protein>
    <submittedName>
        <fullName evidence="2">Uncharacterized protein</fullName>
    </submittedName>
</protein>
<reference evidence="2" key="1">
    <citation type="submission" date="2020-06" db="EMBL/GenBank/DDBJ databases">
        <authorList>
            <person name="Li T."/>
            <person name="Hu X."/>
            <person name="Zhang T."/>
            <person name="Song X."/>
            <person name="Zhang H."/>
            <person name="Dai N."/>
            <person name="Sheng W."/>
            <person name="Hou X."/>
            <person name="Wei L."/>
        </authorList>
    </citation>
    <scope>NUCLEOTIDE SEQUENCE</scope>
    <source>
        <strain evidence="2">3651</strain>
        <tissue evidence="2">Leaf</tissue>
    </source>
</reference>
<gene>
    <name evidence="2" type="ORF">Salat_2803400</name>
</gene>
<evidence type="ECO:0000256" key="1">
    <source>
        <dbReference type="SAM" id="MobiDB-lite"/>
    </source>
</evidence>
<dbReference type="PANTHER" id="PTHR34198">
    <property type="entry name" value="OS01G0175100 PROTEIN"/>
    <property type="match status" value="1"/>
</dbReference>
<evidence type="ECO:0000313" key="2">
    <source>
        <dbReference type="EMBL" id="KAK4413906.1"/>
    </source>
</evidence>
<reference evidence="2" key="2">
    <citation type="journal article" date="2024" name="Plant">
        <title>Genomic evolution and insights into agronomic trait innovations of Sesamum species.</title>
        <authorList>
            <person name="Miao H."/>
            <person name="Wang L."/>
            <person name="Qu L."/>
            <person name="Liu H."/>
            <person name="Sun Y."/>
            <person name="Le M."/>
            <person name="Wang Q."/>
            <person name="Wei S."/>
            <person name="Zheng Y."/>
            <person name="Lin W."/>
            <person name="Duan Y."/>
            <person name="Cao H."/>
            <person name="Xiong S."/>
            <person name="Wang X."/>
            <person name="Wei L."/>
            <person name="Li C."/>
            <person name="Ma Q."/>
            <person name="Ju M."/>
            <person name="Zhao R."/>
            <person name="Li G."/>
            <person name="Mu C."/>
            <person name="Tian Q."/>
            <person name="Mei H."/>
            <person name="Zhang T."/>
            <person name="Gao T."/>
            <person name="Zhang H."/>
        </authorList>
    </citation>
    <scope>NUCLEOTIDE SEQUENCE</scope>
    <source>
        <strain evidence="2">3651</strain>
    </source>
</reference>
<evidence type="ECO:0000313" key="3">
    <source>
        <dbReference type="Proteomes" id="UP001293254"/>
    </source>
</evidence>
<dbReference type="AlphaFoldDB" id="A0AAE1XL76"/>
<feature type="compositionally biased region" description="Polar residues" evidence="1">
    <location>
        <begin position="7"/>
        <end position="17"/>
    </location>
</feature>
<accession>A0AAE1XL76</accession>
<dbReference type="PANTHER" id="PTHR34198:SF1">
    <property type="entry name" value="OS01G0104300 PROTEIN"/>
    <property type="match status" value="1"/>
</dbReference>
<dbReference type="EMBL" id="JACGWO010000012">
    <property type="protein sequence ID" value="KAK4413906.1"/>
    <property type="molecule type" value="Genomic_DNA"/>
</dbReference>
<proteinExistence type="predicted"/>
<sequence length="120" mass="13556">MAAAFSSFRTPIASSAPTPRKLDQNRRSNNWWAPIFGWPAEPDYIGSRSSDARTAEALARPETETGRIRPDQSFFKGCFTEEKARELRKRMIETSSFHDVMYHSAIASRLASDVSRGSDR</sequence>
<name>A0AAE1XL76_9LAMI</name>
<comment type="caution">
    <text evidence="2">The sequence shown here is derived from an EMBL/GenBank/DDBJ whole genome shotgun (WGS) entry which is preliminary data.</text>
</comment>
<dbReference type="Proteomes" id="UP001293254">
    <property type="component" value="Unassembled WGS sequence"/>
</dbReference>
<organism evidence="2 3">
    <name type="scientific">Sesamum alatum</name>
    <dbReference type="NCBI Taxonomy" id="300844"/>
    <lineage>
        <taxon>Eukaryota</taxon>
        <taxon>Viridiplantae</taxon>
        <taxon>Streptophyta</taxon>
        <taxon>Embryophyta</taxon>
        <taxon>Tracheophyta</taxon>
        <taxon>Spermatophyta</taxon>
        <taxon>Magnoliopsida</taxon>
        <taxon>eudicotyledons</taxon>
        <taxon>Gunneridae</taxon>
        <taxon>Pentapetalae</taxon>
        <taxon>asterids</taxon>
        <taxon>lamiids</taxon>
        <taxon>Lamiales</taxon>
        <taxon>Pedaliaceae</taxon>
        <taxon>Sesamum</taxon>
    </lineage>
</organism>
<keyword evidence="3" id="KW-1185">Reference proteome</keyword>